<dbReference type="InterPro" id="IPR003284">
    <property type="entry name" value="Sal_SpvB"/>
</dbReference>
<keyword evidence="5" id="KW-0472">Membrane</keyword>
<evidence type="ECO:0000313" key="7">
    <source>
        <dbReference type="EMBL" id="MDY3513326.1"/>
    </source>
</evidence>
<dbReference type="EMBL" id="JAQZHK010000007">
    <property type="protein sequence ID" value="MDY3513326.1"/>
    <property type="molecule type" value="Genomic_DNA"/>
</dbReference>
<keyword evidence="3" id="KW-0843">Virulence</keyword>
<dbReference type="Pfam" id="PF12256">
    <property type="entry name" value="TcdB_toxin_midN"/>
    <property type="match status" value="1"/>
</dbReference>
<name>A0AAP6HHA0_RIEAN</name>
<feature type="compositionally biased region" description="Basic and acidic residues" evidence="4">
    <location>
        <begin position="1168"/>
        <end position="1185"/>
    </location>
</feature>
<dbReference type="Pfam" id="PF05593">
    <property type="entry name" value="RHS_repeat"/>
    <property type="match status" value="1"/>
</dbReference>
<feature type="region of interest" description="Disordered" evidence="4">
    <location>
        <begin position="1166"/>
        <end position="1191"/>
    </location>
</feature>
<dbReference type="InterPro" id="IPR022385">
    <property type="entry name" value="Rhs_assc_core"/>
</dbReference>
<dbReference type="GO" id="GO:0005576">
    <property type="term" value="C:extracellular region"/>
    <property type="evidence" value="ECO:0007669"/>
    <property type="project" value="UniProtKB-SubCell"/>
</dbReference>
<evidence type="ECO:0000256" key="3">
    <source>
        <dbReference type="ARBA" id="ARBA00023026"/>
    </source>
</evidence>
<evidence type="ECO:0000313" key="8">
    <source>
        <dbReference type="Proteomes" id="UP001284033"/>
    </source>
</evidence>
<keyword evidence="5" id="KW-0812">Transmembrane</keyword>
<dbReference type="InterPro" id="IPR050708">
    <property type="entry name" value="T6SS_VgrG/RHS"/>
</dbReference>
<feature type="domain" description="Insecticide toxin TcdB middle/N-terminal" evidence="6">
    <location>
        <begin position="1547"/>
        <end position="1667"/>
    </location>
</feature>
<comment type="subcellular location">
    <subcellularLocation>
        <location evidence="1">Secreted</location>
    </subcellularLocation>
</comment>
<dbReference type="Proteomes" id="UP001284033">
    <property type="component" value="Unassembled WGS sequence"/>
</dbReference>
<comment type="caution">
    <text evidence="7">The sequence shown here is derived from an EMBL/GenBank/DDBJ whole genome shotgun (WGS) entry which is preliminary data.</text>
</comment>
<dbReference type="RefSeq" id="WP_154469415.1">
    <property type="nucleotide sequence ID" value="NZ_CP121210.1"/>
</dbReference>
<feature type="compositionally biased region" description="Pro residues" evidence="4">
    <location>
        <begin position="2644"/>
        <end position="2662"/>
    </location>
</feature>
<dbReference type="InterPro" id="IPR028994">
    <property type="entry name" value="Integrin_alpha_N"/>
</dbReference>
<dbReference type="NCBIfam" id="TIGR01643">
    <property type="entry name" value="YD_repeat_2x"/>
    <property type="match status" value="2"/>
</dbReference>
<feature type="transmembrane region" description="Helical" evidence="5">
    <location>
        <begin position="7"/>
        <end position="31"/>
    </location>
</feature>
<dbReference type="SUPFAM" id="SSF69318">
    <property type="entry name" value="Integrin alpha N-terminal domain"/>
    <property type="match status" value="1"/>
</dbReference>
<dbReference type="InterPro" id="IPR006530">
    <property type="entry name" value="YD"/>
</dbReference>
<dbReference type="InterPro" id="IPR031325">
    <property type="entry name" value="RHS_repeat"/>
</dbReference>
<evidence type="ECO:0000256" key="1">
    <source>
        <dbReference type="ARBA" id="ARBA00004613"/>
    </source>
</evidence>
<dbReference type="GO" id="GO:0005737">
    <property type="term" value="C:cytoplasm"/>
    <property type="evidence" value="ECO:0007669"/>
    <property type="project" value="InterPro"/>
</dbReference>
<dbReference type="NCBIfam" id="TIGR03696">
    <property type="entry name" value="Rhs_assc_core"/>
    <property type="match status" value="1"/>
</dbReference>
<keyword evidence="5" id="KW-1133">Transmembrane helix</keyword>
<dbReference type="InterPro" id="IPR022045">
    <property type="entry name" value="TcdB_toxin_mid/N"/>
</dbReference>
<sequence>MKQVYKYILYFVLLSISGGAMVKVFPGLLSWETSGLKTEISSSPITKEKSAVLSPETTSEARLSPSKSLKLDYQGFSAYFSEGSVSRAVKVSVLGLSENHLPRLSSDLVNVTGGTAGYRLLPKKTKLKKPVEIKISYDKAKLPSGYTEEDIDLFYFDAKKSAWQKLPKDSLMIGASAVKAKTFYLSDFIAGVIKLPESPDTSGFTPTSISGLKAASPMVGIQPLSVPAPNPDGSGSTSFGIELPKGRAGMQPSLQLQYSNEGGNSWLGLGWNLALPSLTVDTKFGAPRYDAQKETETYLLSGEELLPNAHRAEWENRSADKIFYPRREGAFQKIHRKGASPNAYTWEVRSRGGVAFYYGDSEDSRLSDAQGNVGHWALREQKDLRGNTVTYEYTKAQGVLYPKAIYYTGKDGAKGAYSVHFITDKDLGEPQRKDLQISARLGFKQEYNRLLRKIEVKYGTAMVRSYELVYKEGAFRKALLSEIKVYDAEGKLFYTNTLDYYDDVRDSSGKYVPFGEFKKWEVPKDGIDYTFLGIKGFSGHPTLAGTSSSNSKGGSFRIGVGPSADAYKINTVGVSGGYSSGKTENRVFLQDLDGDNLPDKVYIKKDKVYYRKNLSSQGLTKFSDELKEINLPHMGISESSSFSFGADLQVSRATIGYDRQSTTSRTFSYFMDFNGDGLVDFADGGRVYYNRLVNGVPTFYATSSGTPAPIVASNNKLDLQGSTGHTKEELERYNPLHDVVRTWRAPHSGNIVVKHAYRLQQDLSEARLNYKKNDGTEKADGVRLYFQHRDSLYWKQDIDAEDYTLKHKEDTLEVKQGELLHFRVSSKYDGNFDQTLWTQNIEYKTIGDNEKDYNGLSLKYYSSEADALHPSAQGYIFSTSAQPKFGGKFIKGVTTDLVKVKIYKYGFSISPVLLYERTFQAAETADLDLSTINLGNFNAEEGISITVESPTEINWKQLTFTPEVRFINEQNEEETQPLNVDFLISEKLDVHYAPKLVMPQQKGKLRLLLEANFSSAMAGTLEITAKQSGKVAARSRFNVSWGTSALPVTEPVVLDSISKDEPLFVEIKVSNKELYRNLVNKNMPVTLQIKDSIKIPENDPRQPDEKYEIITTTQPHNAYTVYTLYHERNENVLFGKNFRGWGGFILNGTLAGEMINELRLVDFTGNYSDDKDNVPDTDPDKRNPEQEEPGMEVSKAYFFRGVASYPKKRYQGLEEDIYVSEHYFSPSRLGENDLEKHLDTSLPQLSGGSGGALIMVSETRSNAFSGGAAIVGGSYSNAHSKVTQTMSDFNGDRFPDFVRGGHVQFTEPRGGLEARTIGLGGDFSRSKVETNGGSFSGSFHHGEPKSSMTFKITRNDQQRLTITRSTDDADKAKNSVSVSGSVASSNDYSEYTYTDLNGDGLADRVTKDGYISYNTGYGFLPQEQWVGFGGLLTGDSQDFSAGLGYSAYGGSFTGGLNYTNSITQSRTQFLDMNGDGLADRVMYGDSHTLVYQNLGNTWDTTPLVIPKVAGNPIAVNRAISYGGSAKYSVYFKWGFIKFGFTAGGFAGKSTSRMEAAFMDVDGDGDLDYILSDGEDDLRVATSNIRRTNRLKSVKNATGSTFEVDYEWVAPTYENPNSKWVLSKVTTFDGHQGDGEDYTISRFTYKDPYYDRREREFYGFAEVKQEQLDPKDGKVLRTSVQHYYNRDYFRKSLAKNSYTLDAQGRKLTESTVQYQIKNARTNTDWEAERLALPESDAISVFIAPTETTERQYEGAGYLEHKIAQSYDAKGNITTYQDFGTGNPNSALKAEITYYESETPYFGGIAKSITVHDANGLVRKREADINPQTAETTQIRNYFSADRYARTDLSYDAYGNLAQITGAENHKGERSSLRYEYDDETHSHLTKITDHFGYETRTAYDYRFNAPLEVTDRNGEQLHYTIDAKGRTTHILAPKEAAAGVPYTVAYDYYPEAKVPYAKTRNYDAEHGKDIITYTYTDGLGRTLQVKKTAALFQGKNQADAERLIVSGKQVYDALGRVVESYYPTTETPSEAFSTQVSTVTPTTTAYDEKDRPVLQTLPDGSTVATAYEVSETAGTKTLKTTVTDALGRVSHSATDVLGRTLKQVQPTGIETTYHYNAQGELLKVTDAEGHQTLSEYDLLGRRTQLTHPDAGITTLAYDAAGNLIRRQTAQIREQMPDAAIEYHYDHNRLQEIRYPKHPENNVRYHYGKQSESPRRRGRLWLVEDASGGTEYFYGSMGEVEKEIRSLRITPTEVHTYITEYGYDSFNRIQTMTYPDGEVLDFGYNRAGQLTTLMGKKGNYEYTYLKQQGYDEFEQKVYRRYGNDTETFYTYDAVMRRLATLNTQNTKRTFQDNRYTYDLVGNILQVENQVPIVNYALGGASNYQYQYDELNRLISATGTYIGEATSAEYQLQMQYNKLNGIVQKSLIHKQNGKDKGYVLDYVYGNKSHPHALSELKDSTTPKPRAYEYDGNGNPISYEGFKDFRVMVWDEENRLQGLNDNGKLHLYTYDHTGERAVKSSAESQKTVINGVSSAVIVHAENYTAYINPYFVVNKGKFTKHYFEGTSRIVSKLGEGTFHQPTGLTAGGIDYIKQSAKVQEAIDSYIRGLNVPPGPPTQHGIYGTPDFTGVEYPSIDWSDISQDQEPPEGWPRPPKFNEPGDVPGPPVQYGDPVKPDNVKGGFGYVDNGIEEKNLYYYHPDHLGSSSYITDANGDVNQHTEYMAFGEVLFDEHKVSRRMPYLFNGKELDSETGLYYYGARYYDARVSLWLGTDPLSGYNPIMETEHYIDGQHNGGVFNPMNFATYSYTYQNPILYIDPNGKQTFFLHTRNFAPFDRFGGGFEGDGDNRKFSTAKNMSYRIAGTATINLDKFTMSNVRGGKAHSDWLGTSFSSAISPTNVDYSYADNGRKPQNYYMHIYGKNKALLWGIVSPDIDTNVNLEVSNIKKGQSFDISGNVYGDKFPSNETYITDKKGNSLFLGVSGADGSPFTSLAGDNDRPMSSFKFKVLLNKDDTFRGVRYRGKDYTGSQWNSQFEKLNPRDGNVQSGKSAE</sequence>
<dbReference type="Gene3D" id="2.180.10.10">
    <property type="entry name" value="RHS repeat-associated core"/>
    <property type="match status" value="3"/>
</dbReference>
<gene>
    <name evidence="7" type="ORF">PG303_08875</name>
</gene>
<organism evidence="7 8">
    <name type="scientific">Riemerella anatipestifer</name>
    <name type="common">Moraxella anatipestifer</name>
    <dbReference type="NCBI Taxonomy" id="34085"/>
    <lineage>
        <taxon>Bacteria</taxon>
        <taxon>Pseudomonadati</taxon>
        <taxon>Bacteroidota</taxon>
        <taxon>Flavobacteriia</taxon>
        <taxon>Flavobacteriales</taxon>
        <taxon>Weeksellaceae</taxon>
        <taxon>Riemerella</taxon>
    </lineage>
</organism>
<dbReference type="PANTHER" id="PTHR32305:SF15">
    <property type="entry name" value="PROTEIN RHSA-RELATED"/>
    <property type="match status" value="1"/>
</dbReference>
<accession>A0AAP6HHA0</accession>
<reference evidence="7" key="1">
    <citation type="submission" date="2023-01" db="EMBL/GenBank/DDBJ databases">
        <title>Genome-based studies on antimicrobial resistance profiles of Riemerella anatipestifer in China, 1994 to 2021.</title>
        <authorList>
            <person name="Yang Z."/>
            <person name="Zhu D."/>
        </authorList>
    </citation>
    <scope>NUCLEOTIDE SEQUENCE</scope>
    <source>
        <strain evidence="7">RCAD1218</strain>
    </source>
</reference>
<dbReference type="Pfam" id="PF03534">
    <property type="entry name" value="SpvB"/>
    <property type="match status" value="1"/>
</dbReference>
<feature type="region of interest" description="Disordered" evidence="4">
    <location>
        <begin position="1362"/>
        <end position="1383"/>
    </location>
</feature>
<evidence type="ECO:0000256" key="4">
    <source>
        <dbReference type="SAM" id="MobiDB-lite"/>
    </source>
</evidence>
<protein>
    <submittedName>
        <fullName evidence="7">SpvB/TcaC N-terminal domain-containing protein</fullName>
    </submittedName>
</protein>
<evidence type="ECO:0000256" key="5">
    <source>
        <dbReference type="SAM" id="Phobius"/>
    </source>
</evidence>
<keyword evidence="2" id="KW-0964">Secreted</keyword>
<evidence type="ECO:0000256" key="2">
    <source>
        <dbReference type="ARBA" id="ARBA00022525"/>
    </source>
</evidence>
<proteinExistence type="predicted"/>
<feature type="region of interest" description="Disordered" evidence="4">
    <location>
        <begin position="2633"/>
        <end position="2664"/>
    </location>
</feature>
<evidence type="ECO:0000259" key="6">
    <source>
        <dbReference type="Pfam" id="PF12256"/>
    </source>
</evidence>
<dbReference type="PANTHER" id="PTHR32305">
    <property type="match status" value="1"/>
</dbReference>